<dbReference type="EMBL" id="BGZK01002176">
    <property type="protein sequence ID" value="GBP91509.1"/>
    <property type="molecule type" value="Genomic_DNA"/>
</dbReference>
<evidence type="ECO:0000313" key="1">
    <source>
        <dbReference type="EMBL" id="GBP91509.1"/>
    </source>
</evidence>
<name>A0A4C1ZWT3_EUMVA</name>
<comment type="caution">
    <text evidence="1">The sequence shown here is derived from an EMBL/GenBank/DDBJ whole genome shotgun (WGS) entry which is preliminary data.</text>
</comment>
<accession>A0A4C1ZWT3</accession>
<sequence>MYATHMCNGSPPIKCSGSGASDTVLTNRHLVKLGLIKSEERKRCPLLTTPHCKKSTMKSVRIVKRQSGCKELRSLDVKFELRHAPPSSAEQKQLP</sequence>
<gene>
    <name evidence="1" type="ORF">EVAR_66099_1</name>
</gene>
<dbReference type="AlphaFoldDB" id="A0A4C1ZWT3"/>
<dbReference type="Proteomes" id="UP000299102">
    <property type="component" value="Unassembled WGS sequence"/>
</dbReference>
<keyword evidence="2" id="KW-1185">Reference proteome</keyword>
<organism evidence="1 2">
    <name type="scientific">Eumeta variegata</name>
    <name type="common">Bagworm moth</name>
    <name type="synonym">Eumeta japonica</name>
    <dbReference type="NCBI Taxonomy" id="151549"/>
    <lineage>
        <taxon>Eukaryota</taxon>
        <taxon>Metazoa</taxon>
        <taxon>Ecdysozoa</taxon>
        <taxon>Arthropoda</taxon>
        <taxon>Hexapoda</taxon>
        <taxon>Insecta</taxon>
        <taxon>Pterygota</taxon>
        <taxon>Neoptera</taxon>
        <taxon>Endopterygota</taxon>
        <taxon>Lepidoptera</taxon>
        <taxon>Glossata</taxon>
        <taxon>Ditrysia</taxon>
        <taxon>Tineoidea</taxon>
        <taxon>Psychidae</taxon>
        <taxon>Oiketicinae</taxon>
        <taxon>Eumeta</taxon>
    </lineage>
</organism>
<evidence type="ECO:0000313" key="2">
    <source>
        <dbReference type="Proteomes" id="UP000299102"/>
    </source>
</evidence>
<reference evidence="1 2" key="1">
    <citation type="journal article" date="2019" name="Commun. Biol.">
        <title>The bagworm genome reveals a unique fibroin gene that provides high tensile strength.</title>
        <authorList>
            <person name="Kono N."/>
            <person name="Nakamura H."/>
            <person name="Ohtoshi R."/>
            <person name="Tomita M."/>
            <person name="Numata K."/>
            <person name="Arakawa K."/>
        </authorList>
    </citation>
    <scope>NUCLEOTIDE SEQUENCE [LARGE SCALE GENOMIC DNA]</scope>
</reference>
<protein>
    <submittedName>
        <fullName evidence="1">Uncharacterized protein</fullName>
    </submittedName>
</protein>
<proteinExistence type="predicted"/>